<dbReference type="EMBL" id="GBXM01030879">
    <property type="protein sequence ID" value="JAH77698.1"/>
    <property type="molecule type" value="Transcribed_RNA"/>
</dbReference>
<accession>A0A0E9VKD3</accession>
<reference evidence="1" key="1">
    <citation type="submission" date="2014-11" db="EMBL/GenBank/DDBJ databases">
        <authorList>
            <person name="Amaro Gonzalez C."/>
        </authorList>
    </citation>
    <scope>NUCLEOTIDE SEQUENCE</scope>
</reference>
<name>A0A0E9VKD3_ANGAN</name>
<evidence type="ECO:0000313" key="1">
    <source>
        <dbReference type="EMBL" id="JAH77698.1"/>
    </source>
</evidence>
<dbReference type="AlphaFoldDB" id="A0A0E9VKD3"/>
<sequence>MFALNSPAFSSGPRRKKPIVLFSV</sequence>
<protein>
    <submittedName>
        <fullName evidence="1">Uncharacterized protein</fullName>
    </submittedName>
</protein>
<reference evidence="1" key="2">
    <citation type="journal article" date="2015" name="Fish Shellfish Immunol.">
        <title>Early steps in the European eel (Anguilla anguilla)-Vibrio vulnificus interaction in the gills: Role of the RtxA13 toxin.</title>
        <authorList>
            <person name="Callol A."/>
            <person name="Pajuelo D."/>
            <person name="Ebbesson L."/>
            <person name="Teles M."/>
            <person name="MacKenzie S."/>
            <person name="Amaro C."/>
        </authorList>
    </citation>
    <scope>NUCLEOTIDE SEQUENCE</scope>
</reference>
<proteinExistence type="predicted"/>
<organism evidence="1">
    <name type="scientific">Anguilla anguilla</name>
    <name type="common">European freshwater eel</name>
    <name type="synonym">Muraena anguilla</name>
    <dbReference type="NCBI Taxonomy" id="7936"/>
    <lineage>
        <taxon>Eukaryota</taxon>
        <taxon>Metazoa</taxon>
        <taxon>Chordata</taxon>
        <taxon>Craniata</taxon>
        <taxon>Vertebrata</taxon>
        <taxon>Euteleostomi</taxon>
        <taxon>Actinopterygii</taxon>
        <taxon>Neopterygii</taxon>
        <taxon>Teleostei</taxon>
        <taxon>Anguilliformes</taxon>
        <taxon>Anguillidae</taxon>
        <taxon>Anguilla</taxon>
    </lineage>
</organism>